<proteinExistence type="inferred from homology"/>
<comment type="similarity">
    <text evidence="1">Belongs to the peptidase C40 family.</text>
</comment>
<evidence type="ECO:0000256" key="1">
    <source>
        <dbReference type="ARBA" id="ARBA00007074"/>
    </source>
</evidence>
<keyword evidence="3" id="KW-0378">Hydrolase</keyword>
<dbReference type="InterPro" id="IPR000064">
    <property type="entry name" value="NLP_P60_dom"/>
</dbReference>
<keyword evidence="2" id="KW-0645">Protease</keyword>
<dbReference type="EMBL" id="AJWY01000400">
    <property type="protein sequence ID" value="EKC81229.1"/>
    <property type="molecule type" value="Genomic_DNA"/>
</dbReference>
<accession>K1ULU4</accession>
<evidence type="ECO:0000259" key="5">
    <source>
        <dbReference type="PROSITE" id="PS51935"/>
    </source>
</evidence>
<dbReference type="SUPFAM" id="SSF54001">
    <property type="entry name" value="Cysteine proteinases"/>
    <property type="match status" value="1"/>
</dbReference>
<feature type="non-terminal residue" evidence="6">
    <location>
        <position position="1"/>
    </location>
</feature>
<evidence type="ECO:0000256" key="2">
    <source>
        <dbReference type="ARBA" id="ARBA00022670"/>
    </source>
</evidence>
<dbReference type="PROSITE" id="PS51935">
    <property type="entry name" value="NLPC_P60"/>
    <property type="match status" value="1"/>
</dbReference>
<name>K1ULU4_9ZZZZ</name>
<evidence type="ECO:0000256" key="4">
    <source>
        <dbReference type="ARBA" id="ARBA00022807"/>
    </source>
</evidence>
<dbReference type="GO" id="GO:0008234">
    <property type="term" value="F:cysteine-type peptidase activity"/>
    <property type="evidence" value="ECO:0007669"/>
    <property type="project" value="UniProtKB-KW"/>
</dbReference>
<dbReference type="AlphaFoldDB" id="K1ULU4"/>
<sequence>TATYEQQSNAVNVWYVAKYDTAAPTEGDEFSDWGGWNGAGDIPVYDLPANGNGSDIVQLALSRLGHPYSQALRGTGNYVDCSYLTLWCYRQIGISLPGTAAEQGRYMVEHNLTVAKESLQPGDLVFWSHKPNGRYMNITHVGIYAEDGMVVDASYSKGKVVYRPLFDNDKQVLYGRPQ</sequence>
<protein>
    <submittedName>
        <fullName evidence="6">NLP/P60 protein</fullName>
    </submittedName>
</protein>
<comment type="caution">
    <text evidence="6">The sequence shown here is derived from an EMBL/GenBank/DDBJ whole genome shotgun (WGS) entry which is preliminary data.</text>
</comment>
<dbReference type="GO" id="GO:0006508">
    <property type="term" value="P:proteolysis"/>
    <property type="evidence" value="ECO:0007669"/>
    <property type="project" value="UniProtKB-KW"/>
</dbReference>
<reference evidence="6" key="1">
    <citation type="journal article" date="2013" name="Environ. Microbiol.">
        <title>Microbiota from the distal guts of lean and obese adolescents exhibit partial functional redundancy besides clear differences in community structure.</title>
        <authorList>
            <person name="Ferrer M."/>
            <person name="Ruiz A."/>
            <person name="Lanza F."/>
            <person name="Haange S.B."/>
            <person name="Oberbach A."/>
            <person name="Till H."/>
            <person name="Bargiela R."/>
            <person name="Campoy C."/>
            <person name="Segura M.T."/>
            <person name="Richter M."/>
            <person name="von Bergen M."/>
            <person name="Seifert J."/>
            <person name="Suarez A."/>
        </authorList>
    </citation>
    <scope>NUCLEOTIDE SEQUENCE</scope>
</reference>
<evidence type="ECO:0000313" key="6">
    <source>
        <dbReference type="EMBL" id="EKC81229.1"/>
    </source>
</evidence>
<dbReference type="InterPro" id="IPR051202">
    <property type="entry name" value="Peptidase_C40"/>
</dbReference>
<organism evidence="6">
    <name type="scientific">human gut metagenome</name>
    <dbReference type="NCBI Taxonomy" id="408170"/>
    <lineage>
        <taxon>unclassified sequences</taxon>
        <taxon>metagenomes</taxon>
        <taxon>organismal metagenomes</taxon>
    </lineage>
</organism>
<dbReference type="Pfam" id="PF00877">
    <property type="entry name" value="NLPC_P60"/>
    <property type="match status" value="1"/>
</dbReference>
<gene>
    <name evidence="6" type="ORF">LEA_00561</name>
</gene>
<dbReference type="PANTHER" id="PTHR47053:SF1">
    <property type="entry name" value="MUREIN DD-ENDOPEPTIDASE MEPH-RELATED"/>
    <property type="match status" value="1"/>
</dbReference>
<dbReference type="InterPro" id="IPR038765">
    <property type="entry name" value="Papain-like_cys_pep_sf"/>
</dbReference>
<dbReference type="Gene3D" id="3.90.1720.10">
    <property type="entry name" value="endopeptidase domain like (from Nostoc punctiforme)"/>
    <property type="match status" value="1"/>
</dbReference>
<keyword evidence="4" id="KW-0788">Thiol protease</keyword>
<dbReference type="PANTHER" id="PTHR47053">
    <property type="entry name" value="MUREIN DD-ENDOPEPTIDASE MEPH-RELATED"/>
    <property type="match status" value="1"/>
</dbReference>
<feature type="domain" description="NlpC/P60" evidence="5">
    <location>
        <begin position="50"/>
        <end position="178"/>
    </location>
</feature>
<evidence type="ECO:0000256" key="3">
    <source>
        <dbReference type="ARBA" id="ARBA00022801"/>
    </source>
</evidence>